<comment type="caution">
    <text evidence="8">The sequence shown here is derived from an EMBL/GenBank/DDBJ whole genome shotgun (WGS) entry which is preliminary data.</text>
</comment>
<feature type="transmembrane region" description="Helical" evidence="7">
    <location>
        <begin position="115"/>
        <end position="139"/>
    </location>
</feature>
<feature type="transmembrane region" description="Helical" evidence="7">
    <location>
        <begin position="438"/>
        <end position="458"/>
    </location>
</feature>
<dbReference type="EMBL" id="JAQQPM010000002">
    <property type="protein sequence ID" value="KAK2068953.1"/>
    <property type="molecule type" value="Genomic_DNA"/>
</dbReference>
<dbReference type="PANTHER" id="PTHR45649">
    <property type="entry name" value="AMINO-ACID PERMEASE BAT1"/>
    <property type="match status" value="1"/>
</dbReference>
<evidence type="ECO:0000256" key="2">
    <source>
        <dbReference type="ARBA" id="ARBA00022448"/>
    </source>
</evidence>
<evidence type="ECO:0000313" key="9">
    <source>
        <dbReference type="Proteomes" id="UP001217918"/>
    </source>
</evidence>
<feature type="transmembrane region" description="Helical" evidence="7">
    <location>
        <begin position="371"/>
        <end position="393"/>
    </location>
</feature>
<feature type="transmembrane region" description="Helical" evidence="7">
    <location>
        <begin position="151"/>
        <end position="173"/>
    </location>
</feature>
<name>A0AAD9I0Z0_9PEZI</name>
<evidence type="ECO:0000256" key="4">
    <source>
        <dbReference type="ARBA" id="ARBA00022989"/>
    </source>
</evidence>
<dbReference type="Pfam" id="PF13520">
    <property type="entry name" value="AA_permease_2"/>
    <property type="match status" value="1"/>
</dbReference>
<keyword evidence="3 7" id="KW-0812">Transmembrane</keyword>
<keyword evidence="2" id="KW-0813">Transport</keyword>
<dbReference type="InterPro" id="IPR002293">
    <property type="entry name" value="AA/rel_permease1"/>
</dbReference>
<keyword evidence="4 7" id="KW-1133">Transmembrane helix</keyword>
<protein>
    <recommendedName>
        <fullName evidence="10">Amino acid transporter</fullName>
    </recommendedName>
</protein>
<feature type="transmembrane region" description="Helical" evidence="7">
    <location>
        <begin position="320"/>
        <end position="338"/>
    </location>
</feature>
<feature type="transmembrane region" description="Helical" evidence="7">
    <location>
        <begin position="399"/>
        <end position="417"/>
    </location>
</feature>
<gene>
    <name evidence="8" type="ORF">P8C59_003567</name>
</gene>
<evidence type="ECO:0000256" key="1">
    <source>
        <dbReference type="ARBA" id="ARBA00004141"/>
    </source>
</evidence>
<comment type="subcellular location">
    <subcellularLocation>
        <location evidence="1">Membrane</location>
        <topology evidence="1">Multi-pass membrane protein</topology>
    </subcellularLocation>
</comment>
<keyword evidence="5 7" id="KW-0472">Membrane</keyword>
<feature type="compositionally biased region" description="Basic and acidic residues" evidence="6">
    <location>
        <begin position="518"/>
        <end position="542"/>
    </location>
</feature>
<evidence type="ECO:0008006" key="10">
    <source>
        <dbReference type="Google" id="ProtNLM"/>
    </source>
</evidence>
<evidence type="ECO:0000256" key="6">
    <source>
        <dbReference type="SAM" id="MobiDB-lite"/>
    </source>
</evidence>
<dbReference type="Proteomes" id="UP001217918">
    <property type="component" value="Unassembled WGS sequence"/>
</dbReference>
<dbReference type="PANTHER" id="PTHR45649:SF26">
    <property type="entry name" value="OS04G0435100 PROTEIN"/>
    <property type="match status" value="1"/>
</dbReference>
<evidence type="ECO:0000256" key="7">
    <source>
        <dbReference type="SAM" id="Phobius"/>
    </source>
</evidence>
<organism evidence="8 9">
    <name type="scientific">Phyllachora maydis</name>
    <dbReference type="NCBI Taxonomy" id="1825666"/>
    <lineage>
        <taxon>Eukaryota</taxon>
        <taxon>Fungi</taxon>
        <taxon>Dikarya</taxon>
        <taxon>Ascomycota</taxon>
        <taxon>Pezizomycotina</taxon>
        <taxon>Sordariomycetes</taxon>
        <taxon>Sordariomycetidae</taxon>
        <taxon>Phyllachorales</taxon>
        <taxon>Phyllachoraceae</taxon>
        <taxon>Phyllachora</taxon>
    </lineage>
</organism>
<evidence type="ECO:0000313" key="8">
    <source>
        <dbReference type="EMBL" id="KAK2068953.1"/>
    </source>
</evidence>
<feature type="transmembrane region" description="Helical" evidence="7">
    <location>
        <begin position="267"/>
        <end position="291"/>
    </location>
</feature>
<feature type="transmembrane region" description="Helical" evidence="7">
    <location>
        <begin position="26"/>
        <end position="47"/>
    </location>
</feature>
<feature type="transmembrane region" description="Helical" evidence="7">
    <location>
        <begin position="59"/>
        <end position="78"/>
    </location>
</feature>
<dbReference type="GO" id="GO:0022857">
    <property type="term" value="F:transmembrane transporter activity"/>
    <property type="evidence" value="ECO:0007669"/>
    <property type="project" value="InterPro"/>
</dbReference>
<feature type="region of interest" description="Disordered" evidence="6">
    <location>
        <begin position="513"/>
        <end position="542"/>
    </location>
</feature>
<dbReference type="Gene3D" id="1.20.1740.10">
    <property type="entry name" value="Amino acid/polyamine transporter I"/>
    <property type="match status" value="1"/>
</dbReference>
<dbReference type="PIRSF" id="PIRSF006060">
    <property type="entry name" value="AA_transporter"/>
    <property type="match status" value="1"/>
</dbReference>
<accession>A0AAD9I0Z0</accession>
<proteinExistence type="predicted"/>
<keyword evidence="9" id="KW-1185">Reference proteome</keyword>
<evidence type="ECO:0000256" key="5">
    <source>
        <dbReference type="ARBA" id="ARBA00023136"/>
    </source>
</evidence>
<dbReference type="AlphaFoldDB" id="A0AAD9I0Z0"/>
<feature type="transmembrane region" description="Helical" evidence="7">
    <location>
        <begin position="464"/>
        <end position="486"/>
    </location>
</feature>
<reference evidence="8" key="1">
    <citation type="journal article" date="2023" name="Mol. Plant Microbe Interact.">
        <title>Elucidating the Obligate Nature and Biological Capacity of an Invasive Fungal Corn Pathogen.</title>
        <authorList>
            <person name="MacCready J.S."/>
            <person name="Roggenkamp E.M."/>
            <person name="Gdanetz K."/>
            <person name="Chilvers M.I."/>
        </authorList>
    </citation>
    <scope>NUCLEOTIDE SEQUENCE</scope>
    <source>
        <strain evidence="8">PM02</strain>
    </source>
</reference>
<evidence type="ECO:0000256" key="3">
    <source>
        <dbReference type="ARBA" id="ARBA00022692"/>
    </source>
</evidence>
<sequence>MSHDEQDEDRLAQLGYRQELKRDWGLLHNFGVSFSIISVITGITTLFEYGLNTGGPGVMSVGWIVVALLTMFVALAMAEIVSAIPTAGGPYYWAALLAPPRWSALAAWMTGWFNLLGQVAVTTGISFGLAGLITTAATVKQPGYAPTPGQTLGVYAAVLVSHGIVNTFGVGLLRYLNNVAMVLHSVGVSCLCIAVLARAPTRQPASFVFATFYDGTGPDGAPGWSVRASPAYVALCGALMAQYTLTGFDASAHLSEETRKASWSAPIGVISSVGFSALFGFFVLLALLFSIQDLAGTIDSAYAQPVLQILVDVAGPDGGLILFTVILLCVWHAGLFSMTSNSRMMFAFARDGGIPRLFHAVDARFRSPVRAVWLAAVLSFLLALPSLASAVAFSAATSIATIGLYLSYGLPILLGLVHARAFAAIKGPFDLRAASRPVAATAVVWIATITVVFCLPTADPVSTLTLNYTPVAVGVIAVGALAVWLLSARKWFTGPMAELAGAAPPRLAVDGMGPGALEARDTEEPEGEVQHVRARQEEAVKT</sequence>
<dbReference type="GO" id="GO:0016020">
    <property type="term" value="C:membrane"/>
    <property type="evidence" value="ECO:0007669"/>
    <property type="project" value="UniProtKB-SubCell"/>
</dbReference>